<reference evidence="2 3" key="1">
    <citation type="journal article" date="2018" name="Mol. Plant">
        <title>The genome of Artemisia annua provides insight into the evolution of Asteraceae family and artemisinin biosynthesis.</title>
        <authorList>
            <person name="Shen Q."/>
            <person name="Zhang L."/>
            <person name="Liao Z."/>
            <person name="Wang S."/>
            <person name="Yan T."/>
            <person name="Shi P."/>
            <person name="Liu M."/>
            <person name="Fu X."/>
            <person name="Pan Q."/>
            <person name="Wang Y."/>
            <person name="Lv Z."/>
            <person name="Lu X."/>
            <person name="Zhang F."/>
            <person name="Jiang W."/>
            <person name="Ma Y."/>
            <person name="Chen M."/>
            <person name="Hao X."/>
            <person name="Li L."/>
            <person name="Tang Y."/>
            <person name="Lv G."/>
            <person name="Zhou Y."/>
            <person name="Sun X."/>
            <person name="Brodelius P.E."/>
            <person name="Rose J.K.C."/>
            <person name="Tang K."/>
        </authorList>
    </citation>
    <scope>NUCLEOTIDE SEQUENCE [LARGE SCALE GENOMIC DNA]</scope>
    <source>
        <strain evidence="3">cv. Huhao1</strain>
        <tissue evidence="2">Leaf</tissue>
    </source>
</reference>
<feature type="coiled-coil region" evidence="1">
    <location>
        <begin position="187"/>
        <end position="249"/>
    </location>
</feature>
<name>A0A2U1MYF2_ARTAN</name>
<feature type="coiled-coil region" evidence="1">
    <location>
        <begin position="120"/>
        <end position="147"/>
    </location>
</feature>
<accession>A0A2U1MYF2</accession>
<dbReference type="AlphaFoldDB" id="A0A2U1MYF2"/>
<dbReference type="EMBL" id="PKPP01004060">
    <property type="protein sequence ID" value="PWA66283.1"/>
    <property type="molecule type" value="Genomic_DNA"/>
</dbReference>
<gene>
    <name evidence="2" type="ORF">CTI12_AA307030</name>
</gene>
<dbReference type="Proteomes" id="UP000245207">
    <property type="component" value="Unassembled WGS sequence"/>
</dbReference>
<evidence type="ECO:0000313" key="3">
    <source>
        <dbReference type="Proteomes" id="UP000245207"/>
    </source>
</evidence>
<keyword evidence="3" id="KW-1185">Reference proteome</keyword>
<evidence type="ECO:0000256" key="1">
    <source>
        <dbReference type="SAM" id="Coils"/>
    </source>
</evidence>
<sequence length="279" mass="31203">MSDEAPPAANGAASDLDIEITSTEHASDEAAVNQKLISKISLLEQDLVNEKVKLKHLEDEVSGHESDKRALSSIAARASELETQVSRLQHDLISSMSDGQEANAEVSNLKRKGRENEAKLSVIENERNLLLEKVKESEERFNESESEKARKIEVLGNKISEFEAKERENAEKIEALVEKLRVSEAKEREKADKVDTLMEKLKESENKISELENEAKNKNLKVNEMQEKLDQLQQEIVSKENVVESTKNGIVSKVDWPVVAVSAGAVVTLGLVYFRHAKF</sequence>
<protein>
    <submittedName>
        <fullName evidence="2">Tropomyosin-related protein</fullName>
    </submittedName>
</protein>
<dbReference type="SUPFAM" id="SSF57997">
    <property type="entry name" value="Tropomyosin"/>
    <property type="match status" value="1"/>
</dbReference>
<evidence type="ECO:0000313" key="2">
    <source>
        <dbReference type="EMBL" id="PWA66283.1"/>
    </source>
</evidence>
<keyword evidence="1" id="KW-0175">Coiled coil</keyword>
<comment type="caution">
    <text evidence="2">The sequence shown here is derived from an EMBL/GenBank/DDBJ whole genome shotgun (WGS) entry which is preliminary data.</text>
</comment>
<dbReference type="OrthoDB" id="1939306at2759"/>
<feature type="coiled-coil region" evidence="1">
    <location>
        <begin position="40"/>
        <end position="91"/>
    </location>
</feature>
<proteinExistence type="predicted"/>
<dbReference type="STRING" id="35608.A0A2U1MYF2"/>
<organism evidence="2 3">
    <name type="scientific">Artemisia annua</name>
    <name type="common">Sweet wormwood</name>
    <dbReference type="NCBI Taxonomy" id="35608"/>
    <lineage>
        <taxon>Eukaryota</taxon>
        <taxon>Viridiplantae</taxon>
        <taxon>Streptophyta</taxon>
        <taxon>Embryophyta</taxon>
        <taxon>Tracheophyta</taxon>
        <taxon>Spermatophyta</taxon>
        <taxon>Magnoliopsida</taxon>
        <taxon>eudicotyledons</taxon>
        <taxon>Gunneridae</taxon>
        <taxon>Pentapetalae</taxon>
        <taxon>asterids</taxon>
        <taxon>campanulids</taxon>
        <taxon>Asterales</taxon>
        <taxon>Asteraceae</taxon>
        <taxon>Asteroideae</taxon>
        <taxon>Anthemideae</taxon>
        <taxon>Artemisiinae</taxon>
        <taxon>Artemisia</taxon>
    </lineage>
</organism>